<comment type="caution">
    <text evidence="6">The sequence shown here is derived from an EMBL/GenBank/DDBJ whole genome shotgun (WGS) entry which is preliminary data.</text>
</comment>
<evidence type="ECO:0000259" key="5">
    <source>
        <dbReference type="PROSITE" id="PS50893"/>
    </source>
</evidence>
<dbReference type="SMART" id="SM00382">
    <property type="entry name" value="AAA"/>
    <property type="match status" value="2"/>
</dbReference>
<proteinExistence type="predicted"/>
<keyword evidence="1" id="KW-0677">Repeat</keyword>
<organism evidence="6 7">
    <name type="scientific">Candidatus Magasanikbacteria bacterium RIFCSPHIGHO2_02_FULL_50_9b</name>
    <dbReference type="NCBI Taxonomy" id="1798682"/>
    <lineage>
        <taxon>Bacteria</taxon>
        <taxon>Candidatus Magasanikiibacteriota</taxon>
    </lineage>
</organism>
<dbReference type="InterPro" id="IPR003593">
    <property type="entry name" value="AAA+_ATPase"/>
</dbReference>
<dbReference type="Gene3D" id="3.40.50.300">
    <property type="entry name" value="P-loop containing nucleotide triphosphate hydrolases"/>
    <property type="match status" value="2"/>
</dbReference>
<dbReference type="Pfam" id="PF00005">
    <property type="entry name" value="ABC_tran"/>
    <property type="match status" value="2"/>
</dbReference>
<evidence type="ECO:0000313" key="6">
    <source>
        <dbReference type="EMBL" id="OGH68254.1"/>
    </source>
</evidence>
<protein>
    <recommendedName>
        <fullName evidence="5">ABC transporter domain-containing protein</fullName>
    </recommendedName>
</protein>
<dbReference type="SUPFAM" id="SSF52540">
    <property type="entry name" value="P-loop containing nucleoside triphosphate hydrolases"/>
    <property type="match status" value="2"/>
</dbReference>
<keyword evidence="2" id="KW-0547">Nucleotide-binding</keyword>
<dbReference type="GO" id="GO:0016887">
    <property type="term" value="F:ATP hydrolysis activity"/>
    <property type="evidence" value="ECO:0007669"/>
    <property type="project" value="InterPro"/>
</dbReference>
<evidence type="ECO:0000256" key="3">
    <source>
        <dbReference type="ARBA" id="ARBA00022840"/>
    </source>
</evidence>
<keyword evidence="3" id="KW-0067">ATP-binding</keyword>
<keyword evidence="4" id="KW-0175">Coiled coil</keyword>
<dbReference type="PANTHER" id="PTHR19211:SF14">
    <property type="entry name" value="ATP-BINDING CASSETTE SUB-FAMILY F MEMBER 1"/>
    <property type="match status" value="1"/>
</dbReference>
<dbReference type="InterPro" id="IPR003439">
    <property type="entry name" value="ABC_transporter-like_ATP-bd"/>
</dbReference>
<dbReference type="Proteomes" id="UP000176532">
    <property type="component" value="Unassembled WGS sequence"/>
</dbReference>
<evidence type="ECO:0000256" key="4">
    <source>
        <dbReference type="SAM" id="Coils"/>
    </source>
</evidence>
<evidence type="ECO:0000256" key="2">
    <source>
        <dbReference type="ARBA" id="ARBA00022741"/>
    </source>
</evidence>
<dbReference type="PROSITE" id="PS50893">
    <property type="entry name" value="ABC_TRANSPORTER_2"/>
    <property type="match status" value="1"/>
</dbReference>
<sequence>MEHGDVLLRFNAVTFEYVEDRPLLEDACFGVRERAKVTIMGQNGGGKSTIFKLITGELQPKTGTVNVRAGARVAIAQQVMPTEAMDKSVTEYFATAFDEKKYDLEKRISEILTVVNLSVPHEKLVRDLSGGQQARLLLAYALIQNPDILLLDEPTNNLDAEGIFHLTYFLQAYEKTVIVISHDTEFLNSFTDGVLHLDVFTRTVNQYVGDYYQVVENIAAQIERDRMKNARLHKQIVDRKEKVNFFANKGGKMRKLASKLRDEIEEAEENTIDTLREDKTLRGFAIEAQEWNESVALITRVTAVKNHEPVEKEVDVRLRRGHRLLITGPNGIGKSTFLRALASGLNPGAQIAKGVHVGYYRQDFSGLDYNQSGYEALASMCDSPDNETIYAVGAHFLLTSYILKQPIRTYSEGQKGLLCYAQFVLMKPSLLLLDEPTNHINFRHLPVIAAALNDYNGVLIMVSHAQDFVDKIKFTDELDLSK</sequence>
<dbReference type="GO" id="GO:0005524">
    <property type="term" value="F:ATP binding"/>
    <property type="evidence" value="ECO:0007669"/>
    <property type="project" value="UniProtKB-KW"/>
</dbReference>
<dbReference type="PANTHER" id="PTHR19211">
    <property type="entry name" value="ATP-BINDING TRANSPORT PROTEIN-RELATED"/>
    <property type="match status" value="1"/>
</dbReference>
<evidence type="ECO:0000256" key="1">
    <source>
        <dbReference type="ARBA" id="ARBA00022737"/>
    </source>
</evidence>
<dbReference type="EMBL" id="MFQD01000001">
    <property type="protein sequence ID" value="OGH68254.1"/>
    <property type="molecule type" value="Genomic_DNA"/>
</dbReference>
<accession>A0A1F6M9F4</accession>
<name>A0A1F6M9F4_9BACT</name>
<reference evidence="6 7" key="1">
    <citation type="journal article" date="2016" name="Nat. Commun.">
        <title>Thousands of microbial genomes shed light on interconnected biogeochemical processes in an aquifer system.</title>
        <authorList>
            <person name="Anantharaman K."/>
            <person name="Brown C.T."/>
            <person name="Hug L.A."/>
            <person name="Sharon I."/>
            <person name="Castelle C.J."/>
            <person name="Probst A.J."/>
            <person name="Thomas B.C."/>
            <person name="Singh A."/>
            <person name="Wilkins M.J."/>
            <person name="Karaoz U."/>
            <person name="Brodie E.L."/>
            <person name="Williams K.H."/>
            <person name="Hubbard S.S."/>
            <person name="Banfield J.F."/>
        </authorList>
    </citation>
    <scope>NUCLEOTIDE SEQUENCE [LARGE SCALE GENOMIC DNA]</scope>
</reference>
<feature type="coiled-coil region" evidence="4">
    <location>
        <begin position="250"/>
        <end position="277"/>
    </location>
</feature>
<dbReference type="STRING" id="1798682.A3C15_03875"/>
<dbReference type="InterPro" id="IPR050611">
    <property type="entry name" value="ABCF"/>
</dbReference>
<gene>
    <name evidence="6" type="ORF">A3C15_03875</name>
</gene>
<dbReference type="CDD" id="cd03221">
    <property type="entry name" value="ABCF_EF-3"/>
    <property type="match status" value="1"/>
</dbReference>
<dbReference type="InterPro" id="IPR027417">
    <property type="entry name" value="P-loop_NTPase"/>
</dbReference>
<dbReference type="AlphaFoldDB" id="A0A1F6M9F4"/>
<evidence type="ECO:0000313" key="7">
    <source>
        <dbReference type="Proteomes" id="UP000176532"/>
    </source>
</evidence>
<feature type="domain" description="ABC transporter" evidence="5">
    <location>
        <begin position="8"/>
        <end position="227"/>
    </location>
</feature>